<sequence>MNTSAKRFTNALLHPGARLTQHLRLWIGSQERDFTVLGSMCGKASFTFVGPDNVPTPLPVLPKSDLQVNDRPPHTN</sequence>
<gene>
    <name evidence="1" type="ORF">U0042_05260</name>
</gene>
<dbReference type="Proteomes" id="UP001325479">
    <property type="component" value="Chromosome"/>
</dbReference>
<name>A0ABZ0WP85_9BURK</name>
<dbReference type="RefSeq" id="WP_114814419.1">
    <property type="nucleotide sequence ID" value="NZ_CP139965.1"/>
</dbReference>
<protein>
    <submittedName>
        <fullName evidence="1">Uncharacterized protein</fullName>
    </submittedName>
</protein>
<accession>A0ABZ0WP85</accession>
<keyword evidence="2" id="KW-1185">Reference proteome</keyword>
<proteinExistence type="predicted"/>
<dbReference type="EMBL" id="CP139965">
    <property type="protein sequence ID" value="WQD79114.1"/>
    <property type="molecule type" value="Genomic_DNA"/>
</dbReference>
<evidence type="ECO:0000313" key="2">
    <source>
        <dbReference type="Proteomes" id="UP001325479"/>
    </source>
</evidence>
<evidence type="ECO:0000313" key="1">
    <source>
        <dbReference type="EMBL" id="WQD79114.1"/>
    </source>
</evidence>
<reference evidence="1 2" key="1">
    <citation type="submission" date="2023-12" db="EMBL/GenBank/DDBJ databases">
        <title>Genome sequencing and assembly of bacterial species from a model synthetic community.</title>
        <authorList>
            <person name="Hogle S.L."/>
        </authorList>
    </citation>
    <scope>NUCLEOTIDE SEQUENCE [LARGE SCALE GENOMIC DNA]</scope>
    <source>
        <strain evidence="1 2">HAMBI 2494</strain>
    </source>
</reference>
<organism evidence="1 2">
    <name type="scientific">Paraburkholderia kururiensis</name>
    <dbReference type="NCBI Taxonomy" id="984307"/>
    <lineage>
        <taxon>Bacteria</taxon>
        <taxon>Pseudomonadati</taxon>
        <taxon>Pseudomonadota</taxon>
        <taxon>Betaproteobacteria</taxon>
        <taxon>Burkholderiales</taxon>
        <taxon>Burkholderiaceae</taxon>
        <taxon>Paraburkholderia</taxon>
    </lineage>
</organism>